<proteinExistence type="predicted"/>
<accession>A0A7R9GZT1</accession>
<gene>
    <name evidence="1" type="ORF">TPSB3V08_LOCUS2747</name>
</gene>
<sequence>MLIYDWRRDNCANVNANARDKRDFNGGSVIQSLMVLLVTAPQIPFKYHNTCSRMIEDFRNFSSFVWNKLPEAESDCTVAVLFPYTCKQATIAMLHRHVFAQNNLNNPSNLSPPNKADDKLLESRFGPLQGLIRLQAEITNTATAVLYEILMTMERLQSKTLSISLRKLLDGLPFKCYVRRSVTQLLGLIFPIQPNKLQAVEAVLVYQHLFVIKCFMKNIPEVKDYIKQHFQEEFRYYICWSRVEHRLPDVFPVKSFVQQLVEEVHEMATQSNNPNMKSNIFS</sequence>
<dbReference type="Pfam" id="PF15087">
    <property type="entry name" value="DUF4551"/>
    <property type="match status" value="1"/>
</dbReference>
<name>A0A7R9GZT1_TIMPO</name>
<reference evidence="1" key="1">
    <citation type="submission" date="2020-11" db="EMBL/GenBank/DDBJ databases">
        <authorList>
            <person name="Tran Van P."/>
        </authorList>
    </citation>
    <scope>NUCLEOTIDE SEQUENCE</scope>
</reference>
<dbReference type="AlphaFoldDB" id="A0A7R9GZT1"/>
<dbReference type="EMBL" id="OD001128">
    <property type="protein sequence ID" value="CAD7400726.1"/>
    <property type="molecule type" value="Genomic_DNA"/>
</dbReference>
<dbReference type="PANTHER" id="PTHR35354">
    <property type="entry name" value="RGD1561648"/>
    <property type="match status" value="1"/>
</dbReference>
<protein>
    <submittedName>
        <fullName evidence="1">Uncharacterized protein</fullName>
    </submittedName>
</protein>
<dbReference type="PANTHER" id="PTHR35354:SF1">
    <property type="entry name" value="RGD1561648"/>
    <property type="match status" value="1"/>
</dbReference>
<organism evidence="1">
    <name type="scientific">Timema poppense</name>
    <name type="common">Walking stick</name>
    <dbReference type="NCBI Taxonomy" id="170557"/>
    <lineage>
        <taxon>Eukaryota</taxon>
        <taxon>Metazoa</taxon>
        <taxon>Ecdysozoa</taxon>
        <taxon>Arthropoda</taxon>
        <taxon>Hexapoda</taxon>
        <taxon>Insecta</taxon>
        <taxon>Pterygota</taxon>
        <taxon>Neoptera</taxon>
        <taxon>Polyneoptera</taxon>
        <taxon>Phasmatodea</taxon>
        <taxon>Timematodea</taxon>
        <taxon>Timematoidea</taxon>
        <taxon>Timematidae</taxon>
        <taxon>Timema</taxon>
    </lineage>
</organism>
<evidence type="ECO:0000313" key="1">
    <source>
        <dbReference type="EMBL" id="CAD7400726.1"/>
    </source>
</evidence>
<dbReference type="InterPro" id="IPR027878">
    <property type="entry name" value="DUF4551"/>
</dbReference>